<dbReference type="InterPro" id="IPR001087">
    <property type="entry name" value="GDSL"/>
</dbReference>
<dbReference type="SUPFAM" id="SSF52266">
    <property type="entry name" value="SGNH hydrolase"/>
    <property type="match status" value="1"/>
</dbReference>
<evidence type="ECO:0000313" key="4">
    <source>
        <dbReference type="Proteomes" id="UP000637383"/>
    </source>
</evidence>
<evidence type="ECO:0000256" key="1">
    <source>
        <dbReference type="ARBA" id="ARBA00022801"/>
    </source>
</evidence>
<reference evidence="3 4" key="1">
    <citation type="journal article" date="2020" name="ISME J.">
        <title>Comparative genomics reveals insights into cyanobacterial evolution and habitat adaptation.</title>
        <authorList>
            <person name="Chen M.Y."/>
            <person name="Teng W.K."/>
            <person name="Zhao L."/>
            <person name="Hu C.X."/>
            <person name="Zhou Y.K."/>
            <person name="Han B.P."/>
            <person name="Song L.R."/>
            <person name="Shu W.S."/>
        </authorList>
    </citation>
    <scope>NUCLEOTIDE SEQUENCE [LARGE SCALE GENOMIC DNA]</scope>
    <source>
        <strain evidence="3 4">FACHB-159</strain>
    </source>
</reference>
<feature type="chain" id="PRO_5046895130" evidence="2">
    <location>
        <begin position="25"/>
        <end position="315"/>
    </location>
</feature>
<dbReference type="PANTHER" id="PTHR45648">
    <property type="entry name" value="GDSL LIPASE/ACYLHYDROLASE FAMILY PROTEIN (AFU_ORTHOLOGUE AFUA_4G14700)"/>
    <property type="match status" value="1"/>
</dbReference>
<dbReference type="InterPro" id="IPR008265">
    <property type="entry name" value="Lipase_GDSL_AS"/>
</dbReference>
<keyword evidence="1 3" id="KW-0378">Hydrolase</keyword>
<dbReference type="InterPro" id="IPR036514">
    <property type="entry name" value="SGNH_hydro_sf"/>
</dbReference>
<proteinExistence type="predicted"/>
<dbReference type="CDD" id="cd01846">
    <property type="entry name" value="fatty_acyltransferase_like"/>
    <property type="match status" value="1"/>
</dbReference>
<organism evidence="3 4">
    <name type="scientific">Nostoc paludosum FACHB-159</name>
    <dbReference type="NCBI Taxonomy" id="2692908"/>
    <lineage>
        <taxon>Bacteria</taxon>
        <taxon>Bacillati</taxon>
        <taxon>Cyanobacteriota</taxon>
        <taxon>Cyanophyceae</taxon>
        <taxon>Nostocales</taxon>
        <taxon>Nostocaceae</taxon>
        <taxon>Nostoc</taxon>
    </lineage>
</organism>
<evidence type="ECO:0000313" key="3">
    <source>
        <dbReference type="EMBL" id="MBD2734381.1"/>
    </source>
</evidence>
<dbReference type="InterPro" id="IPR051058">
    <property type="entry name" value="GDSL_Est/Lipase"/>
</dbReference>
<keyword evidence="2" id="KW-0732">Signal</keyword>
<gene>
    <name evidence="3" type="ORF">H6H03_10725</name>
</gene>
<comment type="caution">
    <text evidence="3">The sequence shown here is derived from an EMBL/GenBank/DDBJ whole genome shotgun (WGS) entry which is preliminary data.</text>
</comment>
<dbReference type="Proteomes" id="UP000637383">
    <property type="component" value="Unassembled WGS sequence"/>
</dbReference>
<dbReference type="RefSeq" id="WP_190955088.1">
    <property type="nucleotide sequence ID" value="NZ_JACJTU010000008.1"/>
</dbReference>
<dbReference type="PANTHER" id="PTHR45648:SF22">
    <property type="entry name" value="GDSL LIPASE_ACYLHYDROLASE FAMILY PROTEIN (AFU_ORTHOLOGUE AFUA_4G14700)"/>
    <property type="match status" value="1"/>
</dbReference>
<name>A0ABR8K6C4_9NOSO</name>
<dbReference type="EMBL" id="JACJTU010000008">
    <property type="protein sequence ID" value="MBD2734381.1"/>
    <property type="molecule type" value="Genomic_DNA"/>
</dbReference>
<dbReference type="PROSITE" id="PS01098">
    <property type="entry name" value="LIPASE_GDSL_SER"/>
    <property type="match status" value="1"/>
</dbReference>
<dbReference type="GO" id="GO:0016787">
    <property type="term" value="F:hydrolase activity"/>
    <property type="evidence" value="ECO:0007669"/>
    <property type="project" value="UniProtKB-KW"/>
</dbReference>
<protein>
    <submittedName>
        <fullName evidence="3">SGNH/GDSL hydrolase family protein</fullName>
    </submittedName>
</protein>
<dbReference type="Pfam" id="PF00657">
    <property type="entry name" value="Lipase_GDSL"/>
    <property type="match status" value="1"/>
</dbReference>
<evidence type="ECO:0000256" key="2">
    <source>
        <dbReference type="SAM" id="SignalP"/>
    </source>
</evidence>
<dbReference type="Gene3D" id="3.40.50.1110">
    <property type="entry name" value="SGNH hydrolase"/>
    <property type="match status" value="1"/>
</dbReference>
<feature type="signal peptide" evidence="2">
    <location>
        <begin position="1"/>
        <end position="24"/>
    </location>
</feature>
<sequence>MKKQVIAAGFILSSSFVFSLKASAASFSQIYAFGDSLVDTGNAYNFIKAATGDEFPPSPPYFQGRFTNGPVWVEGLSSSLGITLTNFAFGGATTGTLNTVNANLPGLAQQITNFSTANTQADDKALYVIWAGANDYRNGVTNPLEPVNNLINAVKSLASVGAENFLVVNLPNLGALPSINNNPTVSAGLTALTNAHNSGLAFGVNTLNQQEDIHVTLFDVNSLFSRGLASPEEFGLTNVTDACLTITSPTSFTTCPNPNQYLFWDQLHPTAYTHSILAGAALAAVPESSPALGMLALGALGTVGVLKRQRTHRGT</sequence>
<accession>A0ABR8K6C4</accession>
<keyword evidence="4" id="KW-1185">Reference proteome</keyword>